<evidence type="ECO:0000256" key="4">
    <source>
        <dbReference type="PROSITE-ProRule" id="PRU00339"/>
    </source>
</evidence>
<dbReference type="PANTHER" id="PTHR14699">
    <property type="entry name" value="STI2 PROTEIN-RELATED"/>
    <property type="match status" value="1"/>
</dbReference>
<feature type="repeat" description="TPR" evidence="4">
    <location>
        <begin position="1242"/>
        <end position="1275"/>
    </location>
</feature>
<dbReference type="GO" id="GO:0061512">
    <property type="term" value="P:protein localization to cilium"/>
    <property type="evidence" value="ECO:0000318"/>
    <property type="project" value="GO_Central"/>
</dbReference>
<dbReference type="InterPro" id="IPR056834">
    <property type="entry name" value="ARM_TT21_C"/>
</dbReference>
<evidence type="ECO:0000259" key="8">
    <source>
        <dbReference type="Pfam" id="PF25063"/>
    </source>
</evidence>
<organism evidence="11 12">
    <name type="scientific">Batrachochytrium dendrobatidis (strain JAM81 / FGSC 10211)</name>
    <name type="common">Frog chytrid fungus</name>
    <dbReference type="NCBI Taxonomy" id="684364"/>
    <lineage>
        <taxon>Eukaryota</taxon>
        <taxon>Fungi</taxon>
        <taxon>Fungi incertae sedis</taxon>
        <taxon>Chytridiomycota</taxon>
        <taxon>Chytridiomycota incertae sedis</taxon>
        <taxon>Chytridiomycetes</taxon>
        <taxon>Rhizophydiales</taxon>
        <taxon>Rhizophydiales incertae sedis</taxon>
        <taxon>Batrachochytrium</taxon>
    </lineage>
</organism>
<dbReference type="Pfam" id="PF25063">
    <property type="entry name" value="ARM_TT21_C"/>
    <property type="match status" value="1"/>
</dbReference>
<dbReference type="InterPro" id="IPR056835">
    <property type="entry name" value="ARM_TT21_5th"/>
</dbReference>
<dbReference type="InterPro" id="IPR019734">
    <property type="entry name" value="TPR_rpt"/>
</dbReference>
<dbReference type="OMA" id="NATCVRA"/>
<evidence type="ECO:0000256" key="1">
    <source>
        <dbReference type="ARBA" id="ARBA00010935"/>
    </source>
</evidence>
<dbReference type="InterPro" id="IPR040364">
    <property type="entry name" value="TTC21A/TTC21B"/>
</dbReference>
<dbReference type="GeneID" id="18237638"/>
<feature type="repeat" description="TPR" evidence="4">
    <location>
        <begin position="328"/>
        <end position="361"/>
    </location>
</feature>
<dbReference type="GO" id="GO:0035721">
    <property type="term" value="P:intraciliary retrograde transport"/>
    <property type="evidence" value="ECO:0000318"/>
    <property type="project" value="GO_Central"/>
</dbReference>
<reference evidence="11 12" key="1">
    <citation type="submission" date="2009-12" db="EMBL/GenBank/DDBJ databases">
        <title>The draft genome of Batrachochytrium dendrobatidis.</title>
        <authorList>
            <consortium name="US DOE Joint Genome Institute (JGI-PGF)"/>
            <person name="Kuo A."/>
            <person name="Salamov A."/>
            <person name="Schmutz J."/>
            <person name="Lucas S."/>
            <person name="Pitluck S."/>
            <person name="Rosenblum E."/>
            <person name="Stajich J."/>
            <person name="Eisen M."/>
            <person name="Grigoriev I.V."/>
        </authorList>
    </citation>
    <scope>NUCLEOTIDE SEQUENCE [LARGE SCALE GENOMIC DNA]</scope>
    <source>
        <strain evidence="12">JAM81 / FGSC 10211</strain>
    </source>
</reference>
<evidence type="ECO:0000259" key="7">
    <source>
        <dbReference type="Pfam" id="PF25062"/>
    </source>
</evidence>
<feature type="domain" description="Tetratricopeptide repeat protein 21A/21B fourth ARM" evidence="10">
    <location>
        <begin position="769"/>
        <end position="922"/>
    </location>
</feature>
<dbReference type="PANTHER" id="PTHR14699:SF0">
    <property type="entry name" value="TETRATRICOPEPTIDE REPEAT PROTEIN 21 HOMOLOG"/>
    <property type="match status" value="1"/>
</dbReference>
<comment type="similarity">
    <text evidence="1">Belongs to the TTC21 family.</text>
</comment>
<evidence type="ECO:0000313" key="12">
    <source>
        <dbReference type="Proteomes" id="UP000007241"/>
    </source>
</evidence>
<dbReference type="Pfam" id="PF25064">
    <property type="entry name" value="ARM_TT21_5th"/>
    <property type="match status" value="1"/>
</dbReference>
<keyword evidence="12" id="KW-1185">Reference proteome</keyword>
<evidence type="ECO:0008006" key="13">
    <source>
        <dbReference type="Google" id="ProtNLM"/>
    </source>
</evidence>
<dbReference type="InParanoid" id="F4NST0"/>
<dbReference type="Pfam" id="PF25068">
    <property type="entry name" value="ARM_TT21_4th"/>
    <property type="match status" value="1"/>
</dbReference>
<evidence type="ECO:0000259" key="10">
    <source>
        <dbReference type="Pfam" id="PF25068"/>
    </source>
</evidence>
<dbReference type="FunFam" id="1.25.40.10:FF:000377">
    <property type="entry name" value="Tetratricopeptide repeat domain 21B"/>
    <property type="match status" value="1"/>
</dbReference>
<feature type="domain" description="Tetratricopeptide repeat protein 21A/21B C-terminal ARM" evidence="8">
    <location>
        <begin position="1116"/>
        <end position="1322"/>
    </location>
</feature>
<evidence type="ECO:0000256" key="5">
    <source>
        <dbReference type="SAM" id="MobiDB-lite"/>
    </source>
</evidence>
<dbReference type="RefSeq" id="XP_006675271.1">
    <property type="nucleotide sequence ID" value="XM_006675208.1"/>
</dbReference>
<dbReference type="SMART" id="SM00028">
    <property type="entry name" value="TPR"/>
    <property type="match status" value="14"/>
</dbReference>
<dbReference type="PROSITE" id="PS50005">
    <property type="entry name" value="TPR"/>
    <property type="match status" value="5"/>
</dbReference>
<keyword evidence="3 4" id="KW-0802">TPR repeat</keyword>
<dbReference type="EMBL" id="GL882879">
    <property type="protein sequence ID" value="EGF83052.1"/>
    <property type="molecule type" value="Genomic_DNA"/>
</dbReference>
<dbReference type="GO" id="GO:0005929">
    <property type="term" value="C:cilium"/>
    <property type="evidence" value="ECO:0007669"/>
    <property type="project" value="GOC"/>
</dbReference>
<feature type="repeat" description="TPR" evidence="4">
    <location>
        <begin position="767"/>
        <end position="800"/>
    </location>
</feature>
<keyword evidence="2" id="KW-0677">Repeat</keyword>
<evidence type="ECO:0000313" key="11">
    <source>
        <dbReference type="EMBL" id="EGF83052.1"/>
    </source>
</evidence>
<dbReference type="InterPro" id="IPR056832">
    <property type="entry name" value="ARM_TT21_2nd"/>
</dbReference>
<evidence type="ECO:0000259" key="6">
    <source>
        <dbReference type="Pfam" id="PF25060"/>
    </source>
</evidence>
<evidence type="ECO:0000256" key="3">
    <source>
        <dbReference type="ARBA" id="ARBA00022803"/>
    </source>
</evidence>
<sequence length="1328" mass="151461">MSSLEEDQAVINYYLRLKRYQHVLTYCDIKLKRRLSEPTLILWRAFSLIHIEKCAEALNELGQLQDKRDLTLAYPLAAIFAYESCKHIDHEAIQELQAKLTIASSSENITERAYILAGLLCMHTERPDMAKAYFKQASIKEGPTTIGYVYLGWLELNGNTNESAGKANSWFDKALGRNPRDVEALFGRLTFLRKMRRQISAAVDISTQLIVYHQSFLPAYIERMHMYLEMGVWDQAMEASQQVIAMSPDNIDGLCLVVLHELCQEGGARMASTYISNIFDVLGRLEPKNANMYYSIARPFARLANRNIQILDQCQKLVEKAISLKSTSEFHTELGYILFLQNQIPRARECYNTSALLDPHNISALEGIVRCQLFSGDLQGAKDQLDIFNEFHNSMDHSAEIAYLNSLFVWKQSMDIEKRIEYLKIAVRKQLQVVNSTTLSLDYYVDANPDFLFEIVKDYMEHCTAEGDKEDISMQTVLQLVKELLEVICRIVPASTESQYCLAKTKLFLGDKMGAETILTNSLKLDGSNSKVYLLMAEIHMSNGLYKPAISCLEMALSYDFEIRHLPLFHLLKAQALKLNGSYDEALTALKTAMNLPAVKDLAKHIGTKTLSQSSTSSEKIPTLYLLASLHLEVIDVYTKQKAMHDCNRAIQEALRIFSGTNQEPRITIANANVLLSNQNVENALNMLESIRSDQPYFLEAKTCMADIYLKYKNDRKNYARCYSEIVDRNPTIKSCLLLGDAYMNIQEPEQAVAVYQSALSSNPNQSILACKIGKALIKTHDYSRAIAYYESALENNPDITFSLQFDIAELFMKLKRFEDAEKLITEALAHPVDNEPGVLAMYGKLHMLLAQIFKQTAKPDQAFSSYMSAQDIYSRLISQGVAVDANEAKCLLADVCYELAEISQFNIKDSDRAISFYNEAIQHHTSHKKAAIALARLYIRKNDLTEAQRQLTTMMKNDIALDDATFMMSETMFLKGLYQQAIFHLRQLLDKNPLHFEALAQFIELSRRNASMDEIEGLLISAEHQSKKTAISPGFHYCRGLYFRYKCNMNEALQEFTVCRRDTQWGERSLHHLIEIFLNPDNETIGGSAMDNGQDLNSSKADDTRQNTDSLSMMTVEKLVNELPQSDKSLRTRVIECQLLMASKEKASIEKAIHIMMEILNIEREYIPAIYGTSVGFMLLKQPPRARNQLKRIAKMEWTIEYGDDLERCWLLLSDIYIQGGKYDLATELLKKVITHNKSSGKAYEYLGYIMEKEASYKDAAEHYHQAWKLENETSAGIGFKLAFNYLKAKRYVDAIDVCHKVLKQVPDYPKIEKEILHKARSNLRYL</sequence>
<evidence type="ECO:0000259" key="9">
    <source>
        <dbReference type="Pfam" id="PF25064"/>
    </source>
</evidence>
<dbReference type="GO" id="GO:0030991">
    <property type="term" value="C:intraciliary transport particle A"/>
    <property type="evidence" value="ECO:0000318"/>
    <property type="project" value="GO_Central"/>
</dbReference>
<feature type="region of interest" description="Disordered" evidence="5">
    <location>
        <begin position="1088"/>
        <end position="1108"/>
    </location>
</feature>
<dbReference type="Pfam" id="PF13181">
    <property type="entry name" value="TPR_8"/>
    <property type="match status" value="1"/>
</dbReference>
<dbReference type="Pfam" id="PF25062">
    <property type="entry name" value="ARM_TT21_N"/>
    <property type="match status" value="1"/>
</dbReference>
<feature type="repeat" description="TPR" evidence="4">
    <location>
        <begin position="733"/>
        <end position="766"/>
    </location>
</feature>
<gene>
    <name evidence="11" type="ORF">BATDEDRAFT_21378</name>
</gene>
<dbReference type="SUPFAM" id="SSF48452">
    <property type="entry name" value="TPR-like"/>
    <property type="match status" value="4"/>
</dbReference>
<protein>
    <recommendedName>
        <fullName evidence="13">Tetratricopeptide repeat protein 21B</fullName>
    </recommendedName>
</protein>
<dbReference type="FunFam" id="1.25.40.10:FF:000197">
    <property type="entry name" value="Tetratricopeptide repeat domain 21B"/>
    <property type="match status" value="1"/>
</dbReference>
<dbReference type="InterPro" id="IPR011990">
    <property type="entry name" value="TPR-like_helical_dom_sf"/>
</dbReference>
<dbReference type="InterPro" id="IPR056836">
    <property type="entry name" value="ARM_TT21_4th"/>
</dbReference>
<dbReference type="HOGENOM" id="CLU_006149_0_0_1"/>
<feature type="domain" description="Tetratricopeptide repeat protein 21A/21B fifth ARM repeats" evidence="9">
    <location>
        <begin position="964"/>
        <end position="1079"/>
    </location>
</feature>
<feature type="repeat" description="TPR" evidence="4">
    <location>
        <begin position="217"/>
        <end position="250"/>
    </location>
</feature>
<dbReference type="InterPro" id="IPR056833">
    <property type="entry name" value="ARM_TT21_N"/>
</dbReference>
<accession>F4NST0</accession>
<evidence type="ECO:0000256" key="2">
    <source>
        <dbReference type="ARBA" id="ARBA00022737"/>
    </source>
</evidence>
<dbReference type="STRING" id="684364.F4NST0"/>
<feature type="domain" description="Tetratricopeptide repeat protein 21A/21B N-terminal ARM repeat" evidence="7">
    <location>
        <begin position="11"/>
        <end position="237"/>
    </location>
</feature>
<dbReference type="OrthoDB" id="10259630at2759"/>
<dbReference type="Gene3D" id="1.25.40.10">
    <property type="entry name" value="Tetratricopeptide repeat domain"/>
    <property type="match status" value="6"/>
</dbReference>
<feature type="domain" description="Tetratricopeptide repeat protein 21A/21B second ARM" evidence="6">
    <location>
        <begin position="275"/>
        <end position="544"/>
    </location>
</feature>
<name>F4NST0_BATDJ</name>
<dbReference type="Pfam" id="PF25058">
    <property type="entry name" value="ARM_TT21"/>
    <property type="match status" value="1"/>
</dbReference>
<dbReference type="Proteomes" id="UP000007241">
    <property type="component" value="Unassembled WGS sequence"/>
</dbReference>
<proteinExistence type="inferred from homology"/>
<dbReference type="Pfam" id="PF25060">
    <property type="entry name" value="ARM_TT21_2nd"/>
    <property type="match status" value="1"/>
</dbReference>